<dbReference type="InterPro" id="IPR004609">
    <property type="entry name" value="ATP-dep_DNA_helicase_RecG"/>
</dbReference>
<evidence type="ECO:0000256" key="4">
    <source>
        <dbReference type="ARBA" id="ARBA00022763"/>
    </source>
</evidence>
<evidence type="ECO:0000256" key="1">
    <source>
        <dbReference type="ARBA" id="ARBA00007504"/>
    </source>
</evidence>
<evidence type="ECO:0000256" key="3">
    <source>
        <dbReference type="ARBA" id="ARBA00022741"/>
    </source>
</evidence>
<comment type="catalytic activity">
    <reaction evidence="12 15">
        <text>Couples ATP hydrolysis with the unwinding of duplex DNA by translocating in the 3'-5' direction.</text>
        <dbReference type="EC" id="5.6.2.4"/>
    </reaction>
</comment>
<keyword evidence="3 15" id="KW-0547">Nucleotide-binding</keyword>
<dbReference type="GO" id="GO:0003678">
    <property type="term" value="F:DNA helicase activity"/>
    <property type="evidence" value="ECO:0007669"/>
    <property type="project" value="UniProtKB-EC"/>
</dbReference>
<dbReference type="SMART" id="SM00487">
    <property type="entry name" value="DEXDc"/>
    <property type="match status" value="1"/>
</dbReference>
<dbReference type="EC" id="5.6.2.4" evidence="13 15"/>
<dbReference type="InterPro" id="IPR012340">
    <property type="entry name" value="NA-bd_OB-fold"/>
</dbReference>
<keyword evidence="4 15" id="KW-0227">DNA damage</keyword>
<evidence type="ECO:0000256" key="2">
    <source>
        <dbReference type="ARBA" id="ARBA00017846"/>
    </source>
</evidence>
<dbReference type="Pfam" id="PF00271">
    <property type="entry name" value="Helicase_C"/>
    <property type="match status" value="1"/>
</dbReference>
<dbReference type="PROSITE" id="PS51192">
    <property type="entry name" value="HELICASE_ATP_BIND_1"/>
    <property type="match status" value="1"/>
</dbReference>
<gene>
    <name evidence="18" type="primary">recG</name>
    <name evidence="18" type="ORF">QE109_00845</name>
</gene>
<keyword evidence="5 15" id="KW-0378">Hydrolase</keyword>
<evidence type="ECO:0000259" key="16">
    <source>
        <dbReference type="PROSITE" id="PS51192"/>
    </source>
</evidence>
<dbReference type="Pfam" id="PF17191">
    <property type="entry name" value="RecG_wedge"/>
    <property type="match status" value="1"/>
</dbReference>
<dbReference type="EMBL" id="JARYZI010000001">
    <property type="protein sequence ID" value="MDH8676668.1"/>
    <property type="molecule type" value="Genomic_DNA"/>
</dbReference>
<dbReference type="InterPro" id="IPR014001">
    <property type="entry name" value="Helicase_ATP-bd"/>
</dbReference>
<evidence type="ECO:0000256" key="13">
    <source>
        <dbReference type="ARBA" id="ARBA00034808"/>
    </source>
</evidence>
<evidence type="ECO:0000256" key="6">
    <source>
        <dbReference type="ARBA" id="ARBA00022806"/>
    </source>
</evidence>
<dbReference type="Gene3D" id="3.40.50.300">
    <property type="entry name" value="P-loop containing nucleotide triphosphate hydrolases"/>
    <property type="match status" value="2"/>
</dbReference>
<name>A0ABT6N8D6_9FIRM</name>
<dbReference type="InterPro" id="IPR047112">
    <property type="entry name" value="RecG/Mfd"/>
</dbReference>
<dbReference type="InterPro" id="IPR045562">
    <property type="entry name" value="RecG_dom3_C"/>
</dbReference>
<keyword evidence="8" id="KW-0238">DNA-binding</keyword>
<dbReference type="PROSITE" id="PS51194">
    <property type="entry name" value="HELICASE_CTER"/>
    <property type="match status" value="1"/>
</dbReference>
<dbReference type="InterPro" id="IPR027417">
    <property type="entry name" value="P-loop_NTPase"/>
</dbReference>
<dbReference type="SUPFAM" id="SSF50249">
    <property type="entry name" value="Nucleic acid-binding proteins"/>
    <property type="match status" value="1"/>
</dbReference>
<dbReference type="InterPro" id="IPR001650">
    <property type="entry name" value="Helicase_C-like"/>
</dbReference>
<dbReference type="PANTHER" id="PTHR47964:SF1">
    <property type="entry name" value="ATP-DEPENDENT DNA HELICASE HOMOLOG RECG, CHLOROPLASTIC"/>
    <property type="match status" value="1"/>
</dbReference>
<dbReference type="InterPro" id="IPR011545">
    <property type="entry name" value="DEAD/DEAH_box_helicase_dom"/>
</dbReference>
<evidence type="ECO:0000256" key="10">
    <source>
        <dbReference type="ARBA" id="ARBA00023204"/>
    </source>
</evidence>
<dbReference type="SMART" id="SM00490">
    <property type="entry name" value="HELICc"/>
    <property type="match status" value="1"/>
</dbReference>
<dbReference type="SUPFAM" id="SSF52540">
    <property type="entry name" value="P-loop containing nucleoside triphosphate hydrolases"/>
    <property type="match status" value="2"/>
</dbReference>
<evidence type="ECO:0000256" key="14">
    <source>
        <dbReference type="ARBA" id="ARBA00048988"/>
    </source>
</evidence>
<dbReference type="GO" id="GO:0016787">
    <property type="term" value="F:hydrolase activity"/>
    <property type="evidence" value="ECO:0007669"/>
    <property type="project" value="UniProtKB-KW"/>
</dbReference>
<accession>A0ABT6N8D6</accession>
<evidence type="ECO:0000256" key="9">
    <source>
        <dbReference type="ARBA" id="ARBA00023172"/>
    </source>
</evidence>
<comment type="function">
    <text evidence="15">Plays a critical role in recombination and DNA repair. Helps process Holliday junction intermediates to mature products by catalyzing branch migration. Has replication fork regression activity, unwinds stalled or blocked replication forks to make a HJ that can be resolved. Has a DNA unwinding activity characteristic of a DNA helicase with 3'-5' polarity.</text>
</comment>
<keyword evidence="6 15" id="KW-0347">Helicase</keyword>
<reference evidence="18 19" key="1">
    <citation type="submission" date="2023-04" db="EMBL/GenBank/DDBJ databases">
        <title>Fusibacter bizertensis strain WBS, isolated from littoral bottom sediments of the Arctic seas - biochemical and genomic analysis.</title>
        <authorList>
            <person name="Brioukhanov A.L."/>
        </authorList>
    </citation>
    <scope>NUCLEOTIDE SEQUENCE [LARGE SCALE GENOMIC DNA]</scope>
    <source>
        <strain evidence="18 19">WBS</strain>
    </source>
</reference>
<evidence type="ECO:0000256" key="15">
    <source>
        <dbReference type="RuleBase" id="RU363016"/>
    </source>
</evidence>
<dbReference type="NCBIfam" id="NF008168">
    <property type="entry name" value="PRK10917.2-2"/>
    <property type="match status" value="1"/>
</dbReference>
<comment type="catalytic activity">
    <reaction evidence="14 15">
        <text>ATP + H2O = ADP + phosphate + H(+)</text>
        <dbReference type="Rhea" id="RHEA:13065"/>
        <dbReference type="ChEBI" id="CHEBI:15377"/>
        <dbReference type="ChEBI" id="CHEBI:15378"/>
        <dbReference type="ChEBI" id="CHEBI:30616"/>
        <dbReference type="ChEBI" id="CHEBI:43474"/>
        <dbReference type="ChEBI" id="CHEBI:456216"/>
        <dbReference type="EC" id="5.6.2.4"/>
    </reaction>
</comment>
<dbReference type="Proteomes" id="UP001158045">
    <property type="component" value="Unassembled WGS sequence"/>
</dbReference>
<dbReference type="NCBIfam" id="NF008165">
    <property type="entry name" value="PRK10917.1-3"/>
    <property type="match status" value="1"/>
</dbReference>
<dbReference type="Gene3D" id="2.40.50.140">
    <property type="entry name" value="Nucleic acid-binding proteins"/>
    <property type="match status" value="1"/>
</dbReference>
<dbReference type="Pfam" id="PF00270">
    <property type="entry name" value="DEAD"/>
    <property type="match status" value="1"/>
</dbReference>
<organism evidence="18 19">
    <name type="scientific">Fusibacter bizertensis</name>
    <dbReference type="NCBI Taxonomy" id="1488331"/>
    <lineage>
        <taxon>Bacteria</taxon>
        <taxon>Bacillati</taxon>
        <taxon>Bacillota</taxon>
        <taxon>Clostridia</taxon>
        <taxon>Eubacteriales</taxon>
        <taxon>Eubacteriales Family XII. Incertae Sedis</taxon>
        <taxon>Fusibacter</taxon>
    </lineage>
</organism>
<evidence type="ECO:0000256" key="7">
    <source>
        <dbReference type="ARBA" id="ARBA00022840"/>
    </source>
</evidence>
<protein>
    <recommendedName>
        <fullName evidence="2 15">ATP-dependent DNA helicase RecG</fullName>
        <ecNumber evidence="13 15">5.6.2.4</ecNumber>
    </recommendedName>
</protein>
<dbReference type="RefSeq" id="WP_281092466.1">
    <property type="nucleotide sequence ID" value="NZ_JARYZI010000001.1"/>
</dbReference>
<keyword evidence="7 15" id="KW-0067">ATP-binding</keyword>
<proteinExistence type="inferred from homology"/>
<evidence type="ECO:0000256" key="5">
    <source>
        <dbReference type="ARBA" id="ARBA00022801"/>
    </source>
</evidence>
<comment type="caution">
    <text evidence="18">The sequence shown here is derived from an EMBL/GenBank/DDBJ whole genome shotgun (WGS) entry which is preliminary data.</text>
</comment>
<sequence length="674" mass="77060">MFQQPLTLLKGVGEKKAQKLKKIGLETYQDVLYDYPFRYVDRRKVRHVSEIGHEEIGVIQAKIVRKRTKFLPKIKKEMLILDVTDGYFTGEIIFFSATYIMGHFTENQLYFFHGKIEKNGPTFKIKQPEYAEANEKSFLSILPIYNATLGIHQSELVAIHRQVLSYCLANLEETLPESLIKMAGLAPLSFALREIHFPTSKENYKAARNRLIYEELFLLQLRLILLKRNYHKPTLKPYIITKQLDEYQNALPFELTEAQKQVMTQIYDDMKSGYSMNRLVQGDVGSGKTVIAFLTLLAAVTNGKQGTLVAPTTLLAEQHYETFKMFYPEISVCLLTSNVIASQKKKLKEAIKNGEIKVIIGTHAVLQEDVIFKELGVVITDEQHRFGIRQRLLALQKSDRPHALIMSATPIPRTLSLIIYGDMDVSVIAQMPQGRKPIKTHFINKSKKEEMYTFIRSKLEEGRQGYIVCPLIESSETLDLNSAEEIYKEMQKRFESFKVGLIHGKMKAQEKELLMHAFKSGEVDLLVSTTVIEVGIHVANATIMVIMNTERFGLSQLHQLRGRVGRGAEQSYCFLVSEKLSATAKLRVETLVNSGDGFVVAEKDLEIRGPGEVFGLRQHGIPELKLADLTKHKDVIVEVQKHIRFILDEYNMDNQDYVGLINRQSHNLEKWFTL</sequence>
<evidence type="ECO:0000256" key="12">
    <source>
        <dbReference type="ARBA" id="ARBA00034617"/>
    </source>
</evidence>
<feature type="domain" description="Helicase ATP-binding" evidence="16">
    <location>
        <begin position="269"/>
        <end position="428"/>
    </location>
</feature>
<keyword evidence="9 15" id="KW-0233">DNA recombination</keyword>
<dbReference type="PANTHER" id="PTHR47964">
    <property type="entry name" value="ATP-DEPENDENT DNA HELICASE HOMOLOG RECG, CHLOROPLASTIC"/>
    <property type="match status" value="1"/>
</dbReference>
<evidence type="ECO:0000259" key="17">
    <source>
        <dbReference type="PROSITE" id="PS51194"/>
    </source>
</evidence>
<dbReference type="InterPro" id="IPR033454">
    <property type="entry name" value="RecG_wedge"/>
</dbReference>
<dbReference type="Pfam" id="PF19833">
    <property type="entry name" value="RecG_dom3_C"/>
    <property type="match status" value="1"/>
</dbReference>
<keyword evidence="10 15" id="KW-0234">DNA repair</keyword>
<evidence type="ECO:0000313" key="18">
    <source>
        <dbReference type="EMBL" id="MDH8676668.1"/>
    </source>
</evidence>
<feature type="domain" description="Helicase C-terminal" evidence="17">
    <location>
        <begin position="447"/>
        <end position="606"/>
    </location>
</feature>
<evidence type="ECO:0000256" key="8">
    <source>
        <dbReference type="ARBA" id="ARBA00023125"/>
    </source>
</evidence>
<comment type="similarity">
    <text evidence="1 15">Belongs to the helicase family. RecG subfamily.</text>
</comment>
<keyword evidence="11" id="KW-0413">Isomerase</keyword>
<evidence type="ECO:0000256" key="11">
    <source>
        <dbReference type="ARBA" id="ARBA00023235"/>
    </source>
</evidence>
<evidence type="ECO:0000313" key="19">
    <source>
        <dbReference type="Proteomes" id="UP001158045"/>
    </source>
</evidence>
<dbReference type="NCBIfam" id="TIGR00643">
    <property type="entry name" value="recG"/>
    <property type="match status" value="1"/>
</dbReference>
<keyword evidence="19" id="KW-1185">Reference proteome</keyword>